<proteinExistence type="predicted"/>
<dbReference type="Gene3D" id="3.30.450.20">
    <property type="entry name" value="PAS domain"/>
    <property type="match status" value="1"/>
</dbReference>
<evidence type="ECO:0000256" key="2">
    <source>
        <dbReference type="ARBA" id="ARBA00022643"/>
    </source>
</evidence>
<dbReference type="PANTHER" id="PTHR47429">
    <property type="entry name" value="PROTEIN TWIN LOV 1"/>
    <property type="match status" value="1"/>
</dbReference>
<dbReference type="Pfam" id="PF13426">
    <property type="entry name" value="PAS_9"/>
    <property type="match status" value="1"/>
</dbReference>
<accession>A0ABW2BEU0</accession>
<dbReference type="RefSeq" id="WP_378966849.1">
    <property type="nucleotide sequence ID" value="NZ_JBHSWN010000001.1"/>
</dbReference>
<feature type="domain" description="PAS" evidence="4">
    <location>
        <begin position="27"/>
        <end position="96"/>
    </location>
</feature>
<evidence type="ECO:0000259" key="4">
    <source>
        <dbReference type="PROSITE" id="PS50112"/>
    </source>
</evidence>
<dbReference type="SMART" id="SM00091">
    <property type="entry name" value="PAS"/>
    <property type="match status" value="1"/>
</dbReference>
<dbReference type="EMBL" id="JBHSWN010000001">
    <property type="protein sequence ID" value="MFC6788637.1"/>
    <property type="molecule type" value="Genomic_DNA"/>
</dbReference>
<organism evidence="6 7">
    <name type="scientific">Methylobacterium komagatae</name>
    <dbReference type="NCBI Taxonomy" id="374425"/>
    <lineage>
        <taxon>Bacteria</taxon>
        <taxon>Pseudomonadati</taxon>
        <taxon>Pseudomonadota</taxon>
        <taxon>Alphaproteobacteria</taxon>
        <taxon>Hyphomicrobiales</taxon>
        <taxon>Methylobacteriaceae</taxon>
        <taxon>Methylobacterium</taxon>
    </lineage>
</organism>
<evidence type="ECO:0000256" key="3">
    <source>
        <dbReference type="ARBA" id="ARBA00022991"/>
    </source>
</evidence>
<name>A0ABW2BEU0_9HYPH</name>
<evidence type="ECO:0000313" key="6">
    <source>
        <dbReference type="EMBL" id="MFC6788637.1"/>
    </source>
</evidence>
<dbReference type="SMART" id="SM00086">
    <property type="entry name" value="PAC"/>
    <property type="match status" value="1"/>
</dbReference>
<dbReference type="CDD" id="cd00130">
    <property type="entry name" value="PAS"/>
    <property type="match status" value="1"/>
</dbReference>
<keyword evidence="7" id="KW-1185">Reference proteome</keyword>
<comment type="caution">
    <text evidence="6">The sequence shown here is derived from an EMBL/GenBank/DDBJ whole genome shotgun (WGS) entry which is preliminary data.</text>
</comment>
<sequence>MRQVETDHATSRLSGSLDAEAALGDPFAAAVRATRMPMIVTDPRQFDNPIVFANDAFLKLTGYSRLEVTGRNCRFLQGPDTDSAAVDRIRAAIHNESDIRIDLLNYRKDGSTFHNALFVGPVRDETGKVVYFFASQLDVSEHHRMQAEIDDLKARLSDAEAKARDA</sequence>
<dbReference type="SUPFAM" id="SSF55785">
    <property type="entry name" value="PYP-like sensor domain (PAS domain)"/>
    <property type="match status" value="1"/>
</dbReference>
<protein>
    <submittedName>
        <fullName evidence="6">PAS domain-containing protein</fullName>
    </submittedName>
</protein>
<dbReference type="InterPro" id="IPR001610">
    <property type="entry name" value="PAC"/>
</dbReference>
<keyword evidence="3" id="KW-0157">Chromophore</keyword>
<dbReference type="InterPro" id="IPR000014">
    <property type="entry name" value="PAS"/>
</dbReference>
<dbReference type="Proteomes" id="UP001596292">
    <property type="component" value="Unassembled WGS sequence"/>
</dbReference>
<gene>
    <name evidence="6" type="ORF">ACFQE0_02755</name>
</gene>
<evidence type="ECO:0000313" key="7">
    <source>
        <dbReference type="Proteomes" id="UP001596292"/>
    </source>
</evidence>
<dbReference type="PROSITE" id="PS50112">
    <property type="entry name" value="PAS"/>
    <property type="match status" value="1"/>
</dbReference>
<keyword evidence="1" id="KW-0285">Flavoprotein</keyword>
<feature type="domain" description="PAC" evidence="5">
    <location>
        <begin position="97"/>
        <end position="151"/>
    </location>
</feature>
<evidence type="ECO:0000256" key="1">
    <source>
        <dbReference type="ARBA" id="ARBA00022630"/>
    </source>
</evidence>
<dbReference type="PANTHER" id="PTHR47429:SF2">
    <property type="entry name" value="PROTEIN TWIN LOV 1"/>
    <property type="match status" value="1"/>
</dbReference>
<dbReference type="NCBIfam" id="TIGR00229">
    <property type="entry name" value="sensory_box"/>
    <property type="match status" value="1"/>
</dbReference>
<evidence type="ECO:0000259" key="5">
    <source>
        <dbReference type="PROSITE" id="PS50113"/>
    </source>
</evidence>
<dbReference type="InterPro" id="IPR000700">
    <property type="entry name" value="PAS-assoc_C"/>
</dbReference>
<dbReference type="PROSITE" id="PS50113">
    <property type="entry name" value="PAC"/>
    <property type="match status" value="1"/>
</dbReference>
<dbReference type="InterPro" id="IPR035965">
    <property type="entry name" value="PAS-like_dom_sf"/>
</dbReference>
<keyword evidence="2" id="KW-0288">FMN</keyword>
<reference evidence="7" key="1">
    <citation type="journal article" date="2019" name="Int. J. Syst. Evol. Microbiol.">
        <title>The Global Catalogue of Microorganisms (GCM) 10K type strain sequencing project: providing services to taxonomists for standard genome sequencing and annotation.</title>
        <authorList>
            <consortium name="The Broad Institute Genomics Platform"/>
            <consortium name="The Broad Institute Genome Sequencing Center for Infectious Disease"/>
            <person name="Wu L."/>
            <person name="Ma J."/>
        </authorList>
    </citation>
    <scope>NUCLEOTIDE SEQUENCE [LARGE SCALE GENOMIC DNA]</scope>
    <source>
        <strain evidence="7">CCUG 48316</strain>
    </source>
</reference>